<protein>
    <submittedName>
        <fullName evidence="2">Uncharacterized protein</fullName>
    </submittedName>
</protein>
<keyword evidence="1" id="KW-1133">Transmembrane helix</keyword>
<dbReference type="Proteomes" id="UP000595792">
    <property type="component" value="Chromosome"/>
</dbReference>
<dbReference type="AlphaFoldDB" id="A0AAX1KMT2"/>
<proteinExistence type="predicted"/>
<accession>A0AAX1KMT2</accession>
<dbReference type="RefSeq" id="WP_065534076.1">
    <property type="nucleotide sequence ID" value="NZ_BAABZG010000001.1"/>
</dbReference>
<organism evidence="2 3">
    <name type="scientific">Flavonifractor plautii</name>
    <name type="common">Fusobacterium plautii</name>
    <dbReference type="NCBI Taxonomy" id="292800"/>
    <lineage>
        <taxon>Bacteria</taxon>
        <taxon>Bacillati</taxon>
        <taxon>Bacillota</taxon>
        <taxon>Clostridia</taxon>
        <taxon>Eubacteriales</taxon>
        <taxon>Oscillospiraceae</taxon>
        <taxon>Flavonifractor</taxon>
    </lineage>
</organism>
<feature type="transmembrane region" description="Helical" evidence="1">
    <location>
        <begin position="6"/>
        <end position="30"/>
    </location>
</feature>
<evidence type="ECO:0000256" key="1">
    <source>
        <dbReference type="SAM" id="Phobius"/>
    </source>
</evidence>
<name>A0AAX1KMT2_FLAPL</name>
<keyword evidence="1" id="KW-0812">Transmembrane</keyword>
<evidence type="ECO:0000313" key="3">
    <source>
        <dbReference type="Proteomes" id="UP000595792"/>
    </source>
</evidence>
<evidence type="ECO:0000313" key="2">
    <source>
        <dbReference type="EMBL" id="QQR07005.1"/>
    </source>
</evidence>
<gene>
    <name evidence="2" type="ORF">I5Q84_05850</name>
</gene>
<sequence length="168" mass="18861">MGISDWINVVLCILSFLLALISVITVVITLRQNHQMIENSTRPYIVITYERVIVPHGIARYIVVKNYGQTGAKITSMSLSGDIPEEFEIQFSKVSGAFLAPSQRLLYYFGGINLGSPERILFSYEYESGKKKYKETTELTLINGASSTRPESDDAVKYALQDIAERLI</sequence>
<dbReference type="EMBL" id="CP065315">
    <property type="protein sequence ID" value="QQR07005.1"/>
    <property type="molecule type" value="Genomic_DNA"/>
</dbReference>
<keyword evidence="1" id="KW-0472">Membrane</keyword>
<dbReference type="KEGG" id="fpla:A4U99_03715"/>
<reference evidence="2 3" key="1">
    <citation type="submission" date="2020-11" db="EMBL/GenBank/DDBJ databases">
        <title>Closed and high quality bacterial genomes of the OMM12 community.</title>
        <authorList>
            <person name="Marbouty M."/>
            <person name="Lamy-Besnier Q."/>
            <person name="Debarbieux L."/>
            <person name="Koszul R."/>
        </authorList>
    </citation>
    <scope>NUCLEOTIDE SEQUENCE [LARGE SCALE GENOMIC DNA]</scope>
    <source>
        <strain evidence="2 3">YL31</strain>
    </source>
</reference>